<dbReference type="Proteomes" id="UP000076727">
    <property type="component" value="Unassembled WGS sequence"/>
</dbReference>
<dbReference type="EMBL" id="KV429130">
    <property type="protein sequence ID" value="KZT64384.1"/>
    <property type="molecule type" value="Genomic_DNA"/>
</dbReference>
<organism evidence="2 3">
    <name type="scientific">Daedalea quercina L-15889</name>
    <dbReference type="NCBI Taxonomy" id="1314783"/>
    <lineage>
        <taxon>Eukaryota</taxon>
        <taxon>Fungi</taxon>
        <taxon>Dikarya</taxon>
        <taxon>Basidiomycota</taxon>
        <taxon>Agaricomycotina</taxon>
        <taxon>Agaricomycetes</taxon>
        <taxon>Polyporales</taxon>
        <taxon>Fomitopsis</taxon>
    </lineage>
</organism>
<keyword evidence="3" id="KW-1185">Reference proteome</keyword>
<feature type="compositionally biased region" description="Acidic residues" evidence="1">
    <location>
        <begin position="125"/>
        <end position="174"/>
    </location>
</feature>
<evidence type="ECO:0000256" key="1">
    <source>
        <dbReference type="SAM" id="MobiDB-lite"/>
    </source>
</evidence>
<evidence type="ECO:0000313" key="2">
    <source>
        <dbReference type="EMBL" id="KZT64384.1"/>
    </source>
</evidence>
<feature type="region of interest" description="Disordered" evidence="1">
    <location>
        <begin position="124"/>
        <end position="190"/>
    </location>
</feature>
<protein>
    <submittedName>
        <fullName evidence="2">Uncharacterized protein</fullName>
    </submittedName>
</protein>
<accession>A0A165LGF3</accession>
<sequence>MTWIYGWPLYDKDALEIARKNRLVKDPNAGSDRLIDSTHSWIQTKAGAPLGFCCWVGDTTEFVYAACVDYRDRPHPPRKVHREELMSEKNVYRLARCMPLKDGGWYRHCDGSWCPWLGERWPKDEVEDDSDDEESEESSDEGSDEEDDQGSDCEESDNSSEDGSDEDTDSDDVTVMDGHCQRFQDTEEHPDHVADVLFAKDFDEYCGIVAVPP</sequence>
<feature type="compositionally biased region" description="Basic and acidic residues" evidence="1">
    <location>
        <begin position="179"/>
        <end position="190"/>
    </location>
</feature>
<dbReference type="AlphaFoldDB" id="A0A165LGF3"/>
<proteinExistence type="predicted"/>
<name>A0A165LGF3_9APHY</name>
<dbReference type="STRING" id="1314783.A0A165LGF3"/>
<evidence type="ECO:0000313" key="3">
    <source>
        <dbReference type="Proteomes" id="UP000076727"/>
    </source>
</evidence>
<reference evidence="2 3" key="1">
    <citation type="journal article" date="2016" name="Mol. Biol. Evol.">
        <title>Comparative Genomics of Early-Diverging Mushroom-Forming Fungi Provides Insights into the Origins of Lignocellulose Decay Capabilities.</title>
        <authorList>
            <person name="Nagy L.G."/>
            <person name="Riley R."/>
            <person name="Tritt A."/>
            <person name="Adam C."/>
            <person name="Daum C."/>
            <person name="Floudas D."/>
            <person name="Sun H."/>
            <person name="Yadav J.S."/>
            <person name="Pangilinan J."/>
            <person name="Larsson K.H."/>
            <person name="Matsuura K."/>
            <person name="Barry K."/>
            <person name="Labutti K."/>
            <person name="Kuo R."/>
            <person name="Ohm R.A."/>
            <person name="Bhattacharya S.S."/>
            <person name="Shirouzu T."/>
            <person name="Yoshinaga Y."/>
            <person name="Martin F.M."/>
            <person name="Grigoriev I.V."/>
            <person name="Hibbett D.S."/>
        </authorList>
    </citation>
    <scope>NUCLEOTIDE SEQUENCE [LARGE SCALE GENOMIC DNA]</scope>
    <source>
        <strain evidence="2 3">L-15889</strain>
    </source>
</reference>
<gene>
    <name evidence="2" type="ORF">DAEQUDRAFT_732690</name>
</gene>